<dbReference type="Gene3D" id="2.130.10.10">
    <property type="entry name" value="YVTN repeat-like/Quinoprotein amine dehydrogenase"/>
    <property type="match status" value="2"/>
</dbReference>
<feature type="repeat" description="WD" evidence="5">
    <location>
        <begin position="409"/>
        <end position="440"/>
    </location>
</feature>
<gene>
    <name evidence="7" type="primary">Tbl3_0</name>
    <name evidence="7" type="ORF">CFP56_005480</name>
</gene>
<evidence type="ECO:0000256" key="1">
    <source>
        <dbReference type="ARBA" id="ARBA00004604"/>
    </source>
</evidence>
<dbReference type="InterPro" id="IPR001680">
    <property type="entry name" value="WD40_rpt"/>
</dbReference>
<dbReference type="SUPFAM" id="SSF50978">
    <property type="entry name" value="WD40 repeat-like"/>
    <property type="match status" value="1"/>
</dbReference>
<dbReference type="GO" id="GO:0000472">
    <property type="term" value="P:endonucleolytic cleavage to generate mature 5'-end of SSU-rRNA from (SSU-rRNA, 5.8S rRNA, LSU-rRNA)"/>
    <property type="evidence" value="ECO:0007669"/>
    <property type="project" value="TreeGrafter"/>
</dbReference>
<dbReference type="SUPFAM" id="SSF63829">
    <property type="entry name" value="Calcium-dependent phosphotriesterase"/>
    <property type="match status" value="1"/>
</dbReference>
<feature type="domain" description="U3 small nucleolar RNA-associated protein 13 C-terminal" evidence="6">
    <location>
        <begin position="463"/>
        <end position="543"/>
    </location>
</feature>
<feature type="repeat" description="WD" evidence="5">
    <location>
        <begin position="344"/>
        <end position="366"/>
    </location>
</feature>
<dbReference type="PROSITE" id="PS50082">
    <property type="entry name" value="WD_REPEATS_2"/>
    <property type="match status" value="5"/>
</dbReference>
<keyword evidence="2 5" id="KW-0853">WD repeat</keyword>
<evidence type="ECO:0000259" key="6">
    <source>
        <dbReference type="Pfam" id="PF08625"/>
    </source>
</evidence>
<evidence type="ECO:0000256" key="4">
    <source>
        <dbReference type="ARBA" id="ARBA00023242"/>
    </source>
</evidence>
<comment type="caution">
    <text evidence="7">The sequence shown here is derived from an EMBL/GenBank/DDBJ whole genome shotgun (WGS) entry which is preliminary data.</text>
</comment>
<dbReference type="InterPro" id="IPR013934">
    <property type="entry name" value="Utp13_C"/>
</dbReference>
<comment type="subcellular location">
    <subcellularLocation>
        <location evidence="1">Nucleus</location>
        <location evidence="1">Nucleolus</location>
    </subcellularLocation>
</comment>
<evidence type="ECO:0000313" key="8">
    <source>
        <dbReference type="Proteomes" id="UP000237347"/>
    </source>
</evidence>
<reference evidence="7 8" key="1">
    <citation type="journal article" date="2018" name="Sci. Data">
        <title>The draft genome sequence of cork oak.</title>
        <authorList>
            <person name="Ramos A.M."/>
            <person name="Usie A."/>
            <person name="Barbosa P."/>
            <person name="Barros P.M."/>
            <person name="Capote T."/>
            <person name="Chaves I."/>
            <person name="Simoes F."/>
            <person name="Abreu I."/>
            <person name="Carrasquinho I."/>
            <person name="Faro C."/>
            <person name="Guimaraes J.B."/>
            <person name="Mendonca D."/>
            <person name="Nobrega F."/>
            <person name="Rodrigues L."/>
            <person name="Saibo N.J.M."/>
            <person name="Varela M.C."/>
            <person name="Egas C."/>
            <person name="Matos J."/>
            <person name="Miguel C.M."/>
            <person name="Oliveira M.M."/>
            <person name="Ricardo C.P."/>
            <person name="Goncalves S."/>
        </authorList>
    </citation>
    <scope>NUCLEOTIDE SEQUENCE [LARGE SCALE GENOMIC DNA]</scope>
    <source>
        <strain evidence="8">cv. HL8</strain>
    </source>
</reference>
<feature type="repeat" description="WD" evidence="5">
    <location>
        <begin position="367"/>
        <end position="408"/>
    </location>
</feature>
<feature type="repeat" description="WD" evidence="5">
    <location>
        <begin position="232"/>
        <end position="267"/>
    </location>
</feature>
<dbReference type="InterPro" id="IPR036322">
    <property type="entry name" value="WD40_repeat_dom_sf"/>
</dbReference>
<dbReference type="CDD" id="cd00200">
    <property type="entry name" value="WD40"/>
    <property type="match status" value="1"/>
</dbReference>
<dbReference type="Proteomes" id="UP000237347">
    <property type="component" value="Unassembled WGS sequence"/>
</dbReference>
<dbReference type="GO" id="GO:0034511">
    <property type="term" value="F:U3 snoRNA binding"/>
    <property type="evidence" value="ECO:0007669"/>
    <property type="project" value="TreeGrafter"/>
</dbReference>
<dbReference type="AlphaFoldDB" id="A0AAW0IFK2"/>
<dbReference type="EMBL" id="PKMF04001272">
    <property type="protein sequence ID" value="KAK7813319.1"/>
    <property type="molecule type" value="Genomic_DNA"/>
</dbReference>
<name>A0AAW0IFK2_QUESU</name>
<sequence>MLYLRMDGSCSLLEEIRHGVNLWDLHDCGFKKTVLTYEVLEAVCTIRSGSPFASSLALFSQQSGMKASGSSEIHFITVGERGIVRIWNSERAVCLFEQKSSDITDSSDMDRGFTSAVMLPFDQGLLCVTADQQFLFYSPVEHPEEMFKLILSRRLVGYNEEIFLAVATNLEQVRVYDLTAMSCSYVLAGHTETVLCVDTCVSSSGRTLIVTGSKDNNVRLWESESRCCVGVGVGHMGAVGAVAFSKKQKNFFVSGSSDRTLKVWSLDGLLDGVEQPLSLKAKAVVAAHDKDINCLAVAPNDSLVCSVLRSHCLHWKLPDLVSVVVLKGHKRELVGRVSPVEQCVITASGDKTIKIWSISDGSCLKTFEGHTSSVLRASFLTRGTQFVSCGADGLVKLWTVKTNECIATYDKHEDKVWALAIGKKTEMLATGGSDAVINLWYDCTSDDKEEAFRKEEEGVLKGQELENAVSDADYTKAIQIAFELRRPHKLFELFAELFRKREAENQMDKALNAIGKGEFRLLFEYVREWNTKPKLCHVAQLCFSEFSYPSSNRDN</sequence>
<dbReference type="PANTHER" id="PTHR19854">
    <property type="entry name" value="TRANSDUCIN BETA-LIKE 3"/>
    <property type="match status" value="1"/>
</dbReference>
<evidence type="ECO:0000313" key="7">
    <source>
        <dbReference type="EMBL" id="KAK7813319.1"/>
    </source>
</evidence>
<dbReference type="PRINTS" id="PR00320">
    <property type="entry name" value="GPROTEINBRPT"/>
</dbReference>
<dbReference type="GO" id="GO:0030686">
    <property type="term" value="C:90S preribosome"/>
    <property type="evidence" value="ECO:0007669"/>
    <property type="project" value="TreeGrafter"/>
</dbReference>
<organism evidence="7 8">
    <name type="scientific">Quercus suber</name>
    <name type="common">Cork oak</name>
    <dbReference type="NCBI Taxonomy" id="58331"/>
    <lineage>
        <taxon>Eukaryota</taxon>
        <taxon>Viridiplantae</taxon>
        <taxon>Streptophyta</taxon>
        <taxon>Embryophyta</taxon>
        <taxon>Tracheophyta</taxon>
        <taxon>Spermatophyta</taxon>
        <taxon>Magnoliopsida</taxon>
        <taxon>eudicotyledons</taxon>
        <taxon>Gunneridae</taxon>
        <taxon>Pentapetalae</taxon>
        <taxon>rosids</taxon>
        <taxon>fabids</taxon>
        <taxon>Fagales</taxon>
        <taxon>Fagaceae</taxon>
        <taxon>Quercus</taxon>
    </lineage>
</organism>
<protein>
    <submittedName>
        <fullName evidence="7">Transducin beta-like protein 3</fullName>
    </submittedName>
</protein>
<proteinExistence type="predicted"/>
<keyword evidence="3" id="KW-0677">Repeat</keyword>
<dbReference type="InterPro" id="IPR015943">
    <property type="entry name" value="WD40/YVTN_repeat-like_dom_sf"/>
</dbReference>
<evidence type="ECO:0000256" key="2">
    <source>
        <dbReference type="ARBA" id="ARBA00022574"/>
    </source>
</evidence>
<keyword evidence="4" id="KW-0539">Nucleus</keyword>
<dbReference type="Pfam" id="PF08625">
    <property type="entry name" value="Utp13"/>
    <property type="match status" value="1"/>
</dbReference>
<dbReference type="Pfam" id="PF00400">
    <property type="entry name" value="WD40"/>
    <property type="match status" value="5"/>
</dbReference>
<dbReference type="GO" id="GO:0032040">
    <property type="term" value="C:small-subunit processome"/>
    <property type="evidence" value="ECO:0007669"/>
    <property type="project" value="InterPro"/>
</dbReference>
<feature type="repeat" description="WD" evidence="5">
    <location>
        <begin position="187"/>
        <end position="222"/>
    </location>
</feature>
<dbReference type="GO" id="GO:0000480">
    <property type="term" value="P:endonucleolytic cleavage in 5'-ETS of tricistronic rRNA transcript (SSU-rRNA, 5.8S rRNA, LSU-rRNA)"/>
    <property type="evidence" value="ECO:0007669"/>
    <property type="project" value="TreeGrafter"/>
</dbReference>
<evidence type="ECO:0000256" key="5">
    <source>
        <dbReference type="PROSITE-ProRule" id="PRU00221"/>
    </source>
</evidence>
<dbReference type="PANTHER" id="PTHR19854:SF15">
    <property type="entry name" value="TRANSDUCIN BETA-LIKE PROTEIN 3"/>
    <property type="match status" value="1"/>
</dbReference>
<dbReference type="InterPro" id="IPR020472">
    <property type="entry name" value="WD40_PAC1"/>
</dbReference>
<accession>A0AAW0IFK2</accession>
<evidence type="ECO:0000256" key="3">
    <source>
        <dbReference type="ARBA" id="ARBA00022737"/>
    </source>
</evidence>
<keyword evidence="8" id="KW-1185">Reference proteome</keyword>
<dbReference type="PROSITE" id="PS50294">
    <property type="entry name" value="WD_REPEATS_REGION"/>
    <property type="match status" value="4"/>
</dbReference>
<dbReference type="SMART" id="SM00320">
    <property type="entry name" value="WD40"/>
    <property type="match status" value="7"/>
</dbReference>